<keyword evidence="3" id="KW-0285">Flavoprotein</keyword>
<evidence type="ECO:0000259" key="6">
    <source>
        <dbReference type="Pfam" id="PF01266"/>
    </source>
</evidence>
<dbReference type="Proteomes" id="UP000185678">
    <property type="component" value="Unassembled WGS sequence"/>
</dbReference>
<keyword evidence="8" id="KW-1185">Reference proteome</keyword>
<dbReference type="Gene3D" id="3.30.9.10">
    <property type="entry name" value="D-Amino Acid Oxidase, subunit A, domain 2"/>
    <property type="match status" value="1"/>
</dbReference>
<dbReference type="GO" id="GO:0006072">
    <property type="term" value="P:glycerol-3-phosphate metabolic process"/>
    <property type="evidence" value="ECO:0007669"/>
    <property type="project" value="InterPro"/>
</dbReference>
<evidence type="ECO:0000256" key="1">
    <source>
        <dbReference type="ARBA" id="ARBA00001974"/>
    </source>
</evidence>
<dbReference type="PRINTS" id="PR01001">
    <property type="entry name" value="FADG3PDH"/>
</dbReference>
<dbReference type="Gene3D" id="3.50.50.60">
    <property type="entry name" value="FAD/NAD(P)-binding domain"/>
    <property type="match status" value="1"/>
</dbReference>
<evidence type="ECO:0000256" key="2">
    <source>
        <dbReference type="ARBA" id="ARBA00007330"/>
    </source>
</evidence>
<keyword evidence="5" id="KW-0560">Oxidoreductase</keyword>
<dbReference type="GO" id="GO:0004368">
    <property type="term" value="F:glycerol-3-phosphate dehydrogenase (quinone) activity"/>
    <property type="evidence" value="ECO:0007669"/>
    <property type="project" value="InterPro"/>
</dbReference>
<dbReference type="InterPro" id="IPR036188">
    <property type="entry name" value="FAD/NAD-bd_sf"/>
</dbReference>
<evidence type="ECO:0000313" key="8">
    <source>
        <dbReference type="Proteomes" id="UP000185678"/>
    </source>
</evidence>
<proteinExistence type="inferred from homology"/>
<evidence type="ECO:0000313" key="7">
    <source>
        <dbReference type="EMBL" id="SIS57792.1"/>
    </source>
</evidence>
<dbReference type="InterPro" id="IPR006076">
    <property type="entry name" value="FAD-dep_OxRdtase"/>
</dbReference>
<comment type="cofactor">
    <cofactor evidence="1">
        <name>FAD</name>
        <dbReference type="ChEBI" id="CHEBI:57692"/>
    </cofactor>
</comment>
<dbReference type="GO" id="GO:0005737">
    <property type="term" value="C:cytoplasm"/>
    <property type="evidence" value="ECO:0007669"/>
    <property type="project" value="TreeGrafter"/>
</dbReference>
<sequence length="428" mass="46668">MQHPSTAPASWYQVSASPAPSHPSLQGEVDCDVCVVGGGITGCSTALHLAHRGLRVRVIDAETVAFGASGRSGGQAIAGFNRDQQAIARIVGSDDAKKLWNLNEEALKLTETLVQEHQIACDYQKGHIHVGMKPRHAEALRHEAEVWTRLGRPGIEVWDRETTQQRVASPRYTSALYDPNGAHLHPLNYTLGLARAAASAGVVFHEYTAMERWENPTSDTVNVITNKGRLRSRFLVLAGNAYLWKTERRLGRKIMPVGTYIMATEPLGAGIAASLIPGNEAVADINFVLNYFRLSSDHRLLFGGRVSYSGLDPLNIGTAMHRTMSRIFPQLAFSKPAYAWGGHVAITVNRLPHLGRLTPTVYFAHGYSGHGIALSGMAGKVLAEAIAGQAERFDVFARIPHASFPGGTWLRTPALVLAMAWHRLRDLL</sequence>
<dbReference type="STRING" id="80876.SAMN05421779_102648"/>
<feature type="domain" description="FAD dependent oxidoreductase" evidence="6">
    <location>
        <begin position="32"/>
        <end position="384"/>
    </location>
</feature>
<organism evidence="7 8">
    <name type="scientific">Insolitispirillum peregrinum</name>
    <dbReference type="NCBI Taxonomy" id="80876"/>
    <lineage>
        <taxon>Bacteria</taxon>
        <taxon>Pseudomonadati</taxon>
        <taxon>Pseudomonadota</taxon>
        <taxon>Alphaproteobacteria</taxon>
        <taxon>Rhodospirillales</taxon>
        <taxon>Novispirillaceae</taxon>
        <taxon>Insolitispirillum</taxon>
    </lineage>
</organism>
<dbReference type="OrthoDB" id="9806601at2"/>
<reference evidence="7 8" key="1">
    <citation type="submission" date="2017-01" db="EMBL/GenBank/DDBJ databases">
        <authorList>
            <person name="Mah S.A."/>
            <person name="Swanson W.J."/>
            <person name="Moy G.W."/>
            <person name="Vacquier V.D."/>
        </authorList>
    </citation>
    <scope>NUCLEOTIDE SEQUENCE [LARGE SCALE GENOMIC DNA]</scope>
    <source>
        <strain evidence="7 8">DSM 11589</strain>
    </source>
</reference>
<dbReference type="PANTHER" id="PTHR13847:SF281">
    <property type="entry name" value="FAD DEPENDENT OXIDOREDUCTASE DOMAIN-CONTAINING PROTEIN"/>
    <property type="match status" value="1"/>
</dbReference>
<comment type="similarity">
    <text evidence="2">Belongs to the FAD-dependent glycerol-3-phosphate dehydrogenase family.</text>
</comment>
<dbReference type="RefSeq" id="WP_076399478.1">
    <property type="nucleotide sequence ID" value="NZ_FTOA01000002.1"/>
</dbReference>
<keyword evidence="4" id="KW-0274">FAD</keyword>
<evidence type="ECO:0000256" key="3">
    <source>
        <dbReference type="ARBA" id="ARBA00022630"/>
    </source>
</evidence>
<dbReference type="InterPro" id="IPR000447">
    <property type="entry name" value="G3P_DH_FAD-dep"/>
</dbReference>
<gene>
    <name evidence="7" type="ORF">SAMN05421779_102648</name>
</gene>
<dbReference type="PANTHER" id="PTHR13847">
    <property type="entry name" value="SARCOSINE DEHYDROGENASE-RELATED"/>
    <property type="match status" value="1"/>
</dbReference>
<dbReference type="SUPFAM" id="SSF51905">
    <property type="entry name" value="FAD/NAD(P)-binding domain"/>
    <property type="match status" value="1"/>
</dbReference>
<accession>A0A1N7K871</accession>
<protein>
    <submittedName>
        <fullName evidence="7">Gamma-glutamylputrescine oxidase</fullName>
    </submittedName>
</protein>
<dbReference type="AlphaFoldDB" id="A0A1N7K871"/>
<evidence type="ECO:0000256" key="5">
    <source>
        <dbReference type="ARBA" id="ARBA00023002"/>
    </source>
</evidence>
<evidence type="ECO:0000256" key="4">
    <source>
        <dbReference type="ARBA" id="ARBA00022827"/>
    </source>
</evidence>
<name>A0A1N7K871_9PROT</name>
<dbReference type="EMBL" id="FTOA01000002">
    <property type="protein sequence ID" value="SIS57792.1"/>
    <property type="molecule type" value="Genomic_DNA"/>
</dbReference>
<dbReference type="Pfam" id="PF01266">
    <property type="entry name" value="DAO"/>
    <property type="match status" value="1"/>
</dbReference>